<keyword evidence="2" id="KW-0560">Oxidoreductase</keyword>
<dbReference type="RefSeq" id="WP_125694570.1">
    <property type="nucleotide sequence ID" value="NZ_JBHSSK010000005.1"/>
</dbReference>
<dbReference type="Gene3D" id="3.30.70.100">
    <property type="match status" value="1"/>
</dbReference>
<evidence type="ECO:0000313" key="2">
    <source>
        <dbReference type="EMBL" id="MFC6206164.1"/>
    </source>
</evidence>
<dbReference type="InterPro" id="IPR011008">
    <property type="entry name" value="Dimeric_a/b-barrel"/>
</dbReference>
<accession>A0ABW1SP58</accession>
<sequence length="170" mass="19216">MLHELSFSFGSPAVLKKIVAENPDRQFKLLANSGGNAEESLQLLDISGQPSQFTTELDYDVQLHAGVSTWDGFYSYNYFTFDADAAKVFDAKANLLAINDLPMGLRAMYVLTKKKNPSDYVLLTIWESSQAFSLWRNSDAFKPFNLYATSANHHHSSTYEPTRFPKEDEE</sequence>
<dbReference type="Pfam" id="PF03992">
    <property type="entry name" value="ABM"/>
    <property type="match status" value="1"/>
</dbReference>
<evidence type="ECO:0000259" key="1">
    <source>
        <dbReference type="Pfam" id="PF03992"/>
    </source>
</evidence>
<dbReference type="GO" id="GO:0004497">
    <property type="term" value="F:monooxygenase activity"/>
    <property type="evidence" value="ECO:0007669"/>
    <property type="project" value="UniProtKB-KW"/>
</dbReference>
<dbReference type="InterPro" id="IPR007138">
    <property type="entry name" value="ABM_dom"/>
</dbReference>
<feature type="domain" description="ABM" evidence="1">
    <location>
        <begin position="104"/>
        <end position="144"/>
    </location>
</feature>
<protein>
    <submittedName>
        <fullName evidence="2">Antibiotic biosynthesis monooxygenase</fullName>
    </submittedName>
</protein>
<dbReference type="EMBL" id="JBHSSK010000005">
    <property type="protein sequence ID" value="MFC6206164.1"/>
    <property type="molecule type" value="Genomic_DNA"/>
</dbReference>
<keyword evidence="2" id="KW-0503">Monooxygenase</keyword>
<comment type="caution">
    <text evidence="2">The sequence shown here is derived from an EMBL/GenBank/DDBJ whole genome shotgun (WGS) entry which is preliminary data.</text>
</comment>
<gene>
    <name evidence="2" type="ORF">ACFP1G_01565</name>
</gene>
<reference evidence="3" key="1">
    <citation type="journal article" date="2019" name="Int. J. Syst. Evol. Microbiol.">
        <title>The Global Catalogue of Microorganisms (GCM) 10K type strain sequencing project: providing services to taxonomists for standard genome sequencing and annotation.</title>
        <authorList>
            <consortium name="The Broad Institute Genomics Platform"/>
            <consortium name="The Broad Institute Genome Sequencing Center for Infectious Disease"/>
            <person name="Wu L."/>
            <person name="Ma J."/>
        </authorList>
    </citation>
    <scope>NUCLEOTIDE SEQUENCE [LARGE SCALE GENOMIC DNA]</scope>
    <source>
        <strain evidence="3">CCM 8905</strain>
    </source>
</reference>
<organism evidence="2 3">
    <name type="scientific">Levilactobacillus tongjiangensis</name>
    <dbReference type="NCBI Taxonomy" id="2486023"/>
    <lineage>
        <taxon>Bacteria</taxon>
        <taxon>Bacillati</taxon>
        <taxon>Bacillota</taxon>
        <taxon>Bacilli</taxon>
        <taxon>Lactobacillales</taxon>
        <taxon>Lactobacillaceae</taxon>
        <taxon>Levilactobacillus</taxon>
    </lineage>
</organism>
<evidence type="ECO:0000313" key="3">
    <source>
        <dbReference type="Proteomes" id="UP001596254"/>
    </source>
</evidence>
<dbReference type="SUPFAM" id="SSF54909">
    <property type="entry name" value="Dimeric alpha+beta barrel"/>
    <property type="match status" value="1"/>
</dbReference>
<name>A0ABW1SP58_9LACO</name>
<proteinExistence type="predicted"/>
<keyword evidence="3" id="KW-1185">Reference proteome</keyword>
<dbReference type="Proteomes" id="UP001596254">
    <property type="component" value="Unassembled WGS sequence"/>
</dbReference>